<name>A0A8T0TMS1_PANVG</name>
<sequence>MEAGELKEYLLASTPRREGASERVCDVLPWELNRGGADSTLRHCEDLTEQRLLQFSCGHGDAGGCAAVDRSSCWLKNGAWRAPCDDPYLAKAVDSPCFCQIWFASRIWAS</sequence>
<proteinExistence type="predicted"/>
<comment type="caution">
    <text evidence="1">The sequence shown here is derived from an EMBL/GenBank/DDBJ whole genome shotgun (WGS) entry which is preliminary data.</text>
</comment>
<evidence type="ECO:0000313" key="1">
    <source>
        <dbReference type="EMBL" id="KAG2613292.1"/>
    </source>
</evidence>
<organism evidence="1 2">
    <name type="scientific">Panicum virgatum</name>
    <name type="common">Blackwell switchgrass</name>
    <dbReference type="NCBI Taxonomy" id="38727"/>
    <lineage>
        <taxon>Eukaryota</taxon>
        <taxon>Viridiplantae</taxon>
        <taxon>Streptophyta</taxon>
        <taxon>Embryophyta</taxon>
        <taxon>Tracheophyta</taxon>
        <taxon>Spermatophyta</taxon>
        <taxon>Magnoliopsida</taxon>
        <taxon>Liliopsida</taxon>
        <taxon>Poales</taxon>
        <taxon>Poaceae</taxon>
        <taxon>PACMAD clade</taxon>
        <taxon>Panicoideae</taxon>
        <taxon>Panicodae</taxon>
        <taxon>Paniceae</taxon>
        <taxon>Panicinae</taxon>
        <taxon>Panicum</taxon>
        <taxon>Panicum sect. Hiantes</taxon>
    </lineage>
</organism>
<reference evidence="1" key="1">
    <citation type="submission" date="2020-05" db="EMBL/GenBank/DDBJ databases">
        <title>WGS assembly of Panicum virgatum.</title>
        <authorList>
            <person name="Lovell J.T."/>
            <person name="Jenkins J."/>
            <person name="Shu S."/>
            <person name="Juenger T.E."/>
            <person name="Schmutz J."/>
        </authorList>
    </citation>
    <scope>NUCLEOTIDE SEQUENCE</scope>
    <source>
        <strain evidence="1">AP13</strain>
    </source>
</reference>
<protein>
    <submittedName>
        <fullName evidence="1">Uncharacterized protein</fullName>
    </submittedName>
</protein>
<dbReference type="EMBL" id="CM029043">
    <property type="protein sequence ID" value="KAG2613292.1"/>
    <property type="molecule type" value="Genomic_DNA"/>
</dbReference>
<dbReference type="AlphaFoldDB" id="A0A8T0TMS1"/>
<accession>A0A8T0TMS1</accession>
<evidence type="ECO:0000313" key="2">
    <source>
        <dbReference type="Proteomes" id="UP000823388"/>
    </source>
</evidence>
<dbReference type="Proteomes" id="UP000823388">
    <property type="component" value="Chromosome 4K"/>
</dbReference>
<gene>
    <name evidence="1" type="ORF">PVAP13_4KG339888</name>
</gene>
<keyword evidence="2" id="KW-1185">Reference proteome</keyword>